<comment type="caution">
    <text evidence="11">The sequence shown here is derived from an EMBL/GenBank/DDBJ whole genome shotgun (WGS) entry which is preliminary data.</text>
</comment>
<feature type="site" description="Transition state stabilizer" evidence="9">
    <location>
        <position position="17"/>
    </location>
</feature>
<comment type="subunit">
    <text evidence="9">Homohexamer.</text>
</comment>
<dbReference type="NCBIfam" id="TIGR01510">
    <property type="entry name" value="coaD_prev_kdtB"/>
    <property type="match status" value="1"/>
</dbReference>
<dbReference type="EMBL" id="DVGA01000041">
    <property type="protein sequence ID" value="HIQ78411.1"/>
    <property type="molecule type" value="Genomic_DNA"/>
</dbReference>
<comment type="catalytic activity">
    <reaction evidence="8 9">
        <text>(R)-4'-phosphopantetheine + ATP + H(+) = 3'-dephospho-CoA + diphosphate</text>
        <dbReference type="Rhea" id="RHEA:19801"/>
        <dbReference type="ChEBI" id="CHEBI:15378"/>
        <dbReference type="ChEBI" id="CHEBI:30616"/>
        <dbReference type="ChEBI" id="CHEBI:33019"/>
        <dbReference type="ChEBI" id="CHEBI:57328"/>
        <dbReference type="ChEBI" id="CHEBI:61723"/>
        <dbReference type="EC" id="2.7.7.3"/>
    </reaction>
</comment>
<evidence type="ECO:0000256" key="9">
    <source>
        <dbReference type="HAMAP-Rule" id="MF_00151"/>
    </source>
</evidence>
<dbReference type="Pfam" id="PF01467">
    <property type="entry name" value="CTP_transf_like"/>
    <property type="match status" value="1"/>
</dbReference>
<dbReference type="GO" id="GO:0005737">
    <property type="term" value="C:cytoplasm"/>
    <property type="evidence" value="ECO:0007669"/>
    <property type="project" value="UniProtKB-SubCell"/>
</dbReference>
<comment type="subcellular location">
    <subcellularLocation>
        <location evidence="9">Cytoplasm</location>
    </subcellularLocation>
</comment>
<evidence type="ECO:0000256" key="7">
    <source>
        <dbReference type="ARBA" id="ARBA00022993"/>
    </source>
</evidence>
<keyword evidence="5 9" id="KW-0067">ATP-binding</keyword>
<feature type="binding site" evidence="9">
    <location>
        <position position="99"/>
    </location>
    <ligand>
        <name>ATP</name>
        <dbReference type="ChEBI" id="CHEBI:30616"/>
    </ligand>
</feature>
<accession>A0A9D1CSA7</accession>
<gene>
    <name evidence="9 11" type="primary">coaD</name>
    <name evidence="11" type="ORF">IAB77_04035</name>
</gene>
<evidence type="ECO:0000256" key="6">
    <source>
        <dbReference type="ARBA" id="ARBA00022842"/>
    </source>
</evidence>
<feature type="binding site" evidence="9">
    <location>
        <begin position="9"/>
        <end position="10"/>
    </location>
    <ligand>
        <name>ATP</name>
        <dbReference type="ChEBI" id="CHEBI:30616"/>
    </ligand>
</feature>
<proteinExistence type="inferred from homology"/>
<keyword evidence="6 9" id="KW-0460">Magnesium</keyword>
<feature type="binding site" evidence="9">
    <location>
        <begin position="89"/>
        <end position="91"/>
    </location>
    <ligand>
        <name>ATP</name>
        <dbReference type="ChEBI" id="CHEBI:30616"/>
    </ligand>
</feature>
<dbReference type="AlphaFoldDB" id="A0A9D1CSA7"/>
<dbReference type="GO" id="GO:0004595">
    <property type="term" value="F:pantetheine-phosphate adenylyltransferase activity"/>
    <property type="evidence" value="ECO:0007669"/>
    <property type="project" value="UniProtKB-UniRule"/>
</dbReference>
<dbReference type="GO" id="GO:0005524">
    <property type="term" value="F:ATP binding"/>
    <property type="evidence" value="ECO:0007669"/>
    <property type="project" value="UniProtKB-KW"/>
</dbReference>
<evidence type="ECO:0000256" key="1">
    <source>
        <dbReference type="ARBA" id="ARBA00022490"/>
    </source>
</evidence>
<keyword evidence="2 9" id="KW-0808">Transferase</keyword>
<comment type="pathway">
    <text evidence="9">Cofactor biosynthesis; coenzyme A biosynthesis; CoA from (R)-pantothenate: step 4/5.</text>
</comment>
<dbReference type="SUPFAM" id="SSF52374">
    <property type="entry name" value="Nucleotidylyl transferase"/>
    <property type="match status" value="1"/>
</dbReference>
<comment type="cofactor">
    <cofactor evidence="9">
        <name>Mg(2+)</name>
        <dbReference type="ChEBI" id="CHEBI:18420"/>
    </cofactor>
</comment>
<evidence type="ECO:0000256" key="2">
    <source>
        <dbReference type="ARBA" id="ARBA00022679"/>
    </source>
</evidence>
<evidence type="ECO:0000256" key="5">
    <source>
        <dbReference type="ARBA" id="ARBA00022840"/>
    </source>
</evidence>
<keyword evidence="4 9" id="KW-0547">Nucleotide-binding</keyword>
<protein>
    <recommendedName>
        <fullName evidence="9">Phosphopantetheine adenylyltransferase</fullName>
        <ecNumber evidence="9">2.7.7.3</ecNumber>
    </recommendedName>
    <alternativeName>
        <fullName evidence="9">Dephospho-CoA pyrophosphorylase</fullName>
    </alternativeName>
    <alternativeName>
        <fullName evidence="9">Pantetheine-phosphate adenylyltransferase</fullName>
        <shortName evidence="9">PPAT</shortName>
    </alternativeName>
</protein>
<dbReference type="NCBIfam" id="TIGR00125">
    <property type="entry name" value="cyt_tran_rel"/>
    <property type="match status" value="1"/>
</dbReference>
<dbReference type="Proteomes" id="UP000824262">
    <property type="component" value="Unassembled WGS sequence"/>
</dbReference>
<evidence type="ECO:0000313" key="12">
    <source>
        <dbReference type="Proteomes" id="UP000824262"/>
    </source>
</evidence>
<dbReference type="PANTHER" id="PTHR21342:SF1">
    <property type="entry name" value="PHOSPHOPANTETHEINE ADENYLYLTRANSFERASE"/>
    <property type="match status" value="1"/>
</dbReference>
<feature type="binding site" evidence="9">
    <location>
        <position position="74"/>
    </location>
    <ligand>
        <name>substrate</name>
    </ligand>
</feature>
<comment type="similarity">
    <text evidence="9">Belongs to the bacterial CoaD family.</text>
</comment>
<reference evidence="11" key="1">
    <citation type="submission" date="2020-10" db="EMBL/GenBank/DDBJ databases">
        <authorList>
            <person name="Gilroy R."/>
        </authorList>
    </citation>
    <scope>NUCLEOTIDE SEQUENCE</scope>
    <source>
        <strain evidence="11">ChiBcolR7-354</strain>
    </source>
</reference>
<dbReference type="InterPro" id="IPR004821">
    <property type="entry name" value="Cyt_trans-like"/>
</dbReference>
<comment type="function">
    <text evidence="9">Reversibly transfers an adenylyl group from ATP to 4'-phosphopantetheine, yielding dephospho-CoA (dPCoA) and pyrophosphate.</text>
</comment>
<dbReference type="GO" id="GO:0015937">
    <property type="term" value="P:coenzyme A biosynthetic process"/>
    <property type="evidence" value="ECO:0007669"/>
    <property type="project" value="UniProtKB-UniRule"/>
</dbReference>
<evidence type="ECO:0000259" key="10">
    <source>
        <dbReference type="Pfam" id="PF01467"/>
    </source>
</evidence>
<keyword evidence="1 9" id="KW-0963">Cytoplasm</keyword>
<dbReference type="CDD" id="cd02163">
    <property type="entry name" value="PPAT"/>
    <property type="match status" value="1"/>
</dbReference>
<name>A0A9D1CSA7_9FIRM</name>
<feature type="binding site" evidence="9">
    <location>
        <begin position="124"/>
        <end position="130"/>
    </location>
    <ligand>
        <name>ATP</name>
        <dbReference type="ChEBI" id="CHEBI:30616"/>
    </ligand>
</feature>
<reference evidence="11" key="2">
    <citation type="journal article" date="2021" name="PeerJ">
        <title>Extensive microbial diversity within the chicken gut microbiome revealed by metagenomics and culture.</title>
        <authorList>
            <person name="Gilroy R."/>
            <person name="Ravi A."/>
            <person name="Getino M."/>
            <person name="Pursley I."/>
            <person name="Horton D.L."/>
            <person name="Alikhan N.F."/>
            <person name="Baker D."/>
            <person name="Gharbi K."/>
            <person name="Hall N."/>
            <person name="Watson M."/>
            <person name="Adriaenssens E.M."/>
            <person name="Foster-Nyarko E."/>
            <person name="Jarju S."/>
            <person name="Secka A."/>
            <person name="Antonio M."/>
            <person name="Oren A."/>
            <person name="Chaudhuri R.R."/>
            <person name="La Ragione R."/>
            <person name="Hildebrand F."/>
            <person name="Pallen M.J."/>
        </authorList>
    </citation>
    <scope>NUCLEOTIDE SEQUENCE</scope>
    <source>
        <strain evidence="11">ChiBcolR7-354</strain>
    </source>
</reference>
<evidence type="ECO:0000256" key="4">
    <source>
        <dbReference type="ARBA" id="ARBA00022741"/>
    </source>
</evidence>
<dbReference type="InterPro" id="IPR014729">
    <property type="entry name" value="Rossmann-like_a/b/a_fold"/>
</dbReference>
<feature type="domain" description="Cytidyltransferase-like" evidence="10">
    <location>
        <begin position="5"/>
        <end position="134"/>
    </location>
</feature>
<feature type="binding site" evidence="9">
    <location>
        <position position="88"/>
    </location>
    <ligand>
        <name>substrate</name>
    </ligand>
</feature>
<evidence type="ECO:0000256" key="8">
    <source>
        <dbReference type="ARBA" id="ARBA00029346"/>
    </source>
</evidence>
<feature type="binding site" evidence="9">
    <location>
        <position position="9"/>
    </location>
    <ligand>
        <name>substrate</name>
    </ligand>
</feature>
<feature type="binding site" evidence="9">
    <location>
        <position position="41"/>
    </location>
    <ligand>
        <name>substrate</name>
    </ligand>
</feature>
<dbReference type="Gene3D" id="3.40.50.620">
    <property type="entry name" value="HUPs"/>
    <property type="match status" value="1"/>
</dbReference>
<dbReference type="HAMAP" id="MF_00151">
    <property type="entry name" value="PPAT_bact"/>
    <property type="match status" value="1"/>
</dbReference>
<dbReference type="InterPro" id="IPR001980">
    <property type="entry name" value="PPAT"/>
</dbReference>
<evidence type="ECO:0000313" key="11">
    <source>
        <dbReference type="EMBL" id="HIQ78411.1"/>
    </source>
</evidence>
<keyword evidence="7 9" id="KW-0173">Coenzyme A biosynthesis</keyword>
<organism evidence="11 12">
    <name type="scientific">Candidatus Scatomorpha intestinavium</name>
    <dbReference type="NCBI Taxonomy" id="2840922"/>
    <lineage>
        <taxon>Bacteria</taxon>
        <taxon>Bacillati</taxon>
        <taxon>Bacillota</taxon>
        <taxon>Clostridia</taxon>
        <taxon>Eubacteriales</taxon>
        <taxon>Candidatus Scatomorpha</taxon>
    </lineage>
</organism>
<dbReference type="PANTHER" id="PTHR21342">
    <property type="entry name" value="PHOSPHOPANTETHEINE ADENYLYLTRANSFERASE"/>
    <property type="match status" value="1"/>
</dbReference>
<keyword evidence="3 9" id="KW-0548">Nucleotidyltransferase</keyword>
<sequence length="162" mass="18165">MRTAICPGSFDPITLGHLNIIRRTARIFDEVVVLVMFNASKTSPMFTIDERVEQIGRVVAHLSNVTVESYGGLLAEYARRFEHPVIVKGLRASTDFENEFQMAQINKSINPALETMFLTSSEKYTFLSSSMVRELASYGADLSTFVPREVIGDIQKKAKRGK</sequence>
<dbReference type="PRINTS" id="PR01020">
    <property type="entry name" value="LPSBIOSNTHSS"/>
</dbReference>
<feature type="binding site" evidence="9">
    <location>
        <position position="17"/>
    </location>
    <ligand>
        <name>ATP</name>
        <dbReference type="ChEBI" id="CHEBI:30616"/>
    </ligand>
</feature>
<evidence type="ECO:0000256" key="3">
    <source>
        <dbReference type="ARBA" id="ARBA00022695"/>
    </source>
</evidence>
<dbReference type="EC" id="2.7.7.3" evidence="9"/>